<evidence type="ECO:0000313" key="3">
    <source>
        <dbReference type="EMBL" id="PKA50453.1"/>
    </source>
</evidence>
<accession>A0A2I0A4K1</accession>
<gene>
    <name evidence="3" type="ORF">AXF42_Ash020773</name>
</gene>
<feature type="coiled-coil region" evidence="1">
    <location>
        <begin position="5"/>
        <end position="55"/>
    </location>
</feature>
<evidence type="ECO:0000313" key="4">
    <source>
        <dbReference type="Proteomes" id="UP000236161"/>
    </source>
</evidence>
<organism evidence="3 4">
    <name type="scientific">Apostasia shenzhenica</name>
    <dbReference type="NCBI Taxonomy" id="1088818"/>
    <lineage>
        <taxon>Eukaryota</taxon>
        <taxon>Viridiplantae</taxon>
        <taxon>Streptophyta</taxon>
        <taxon>Embryophyta</taxon>
        <taxon>Tracheophyta</taxon>
        <taxon>Spermatophyta</taxon>
        <taxon>Magnoliopsida</taxon>
        <taxon>Liliopsida</taxon>
        <taxon>Asparagales</taxon>
        <taxon>Orchidaceae</taxon>
        <taxon>Apostasioideae</taxon>
        <taxon>Apostasia</taxon>
    </lineage>
</organism>
<protein>
    <submittedName>
        <fullName evidence="3">Uncharacterized protein</fullName>
    </submittedName>
</protein>
<evidence type="ECO:0000256" key="2">
    <source>
        <dbReference type="SAM" id="MobiDB-lite"/>
    </source>
</evidence>
<keyword evidence="1" id="KW-0175">Coiled coil</keyword>
<keyword evidence="4" id="KW-1185">Reference proteome</keyword>
<sequence>MEQERKAKENKLRLLESERQCCLAEKHLLSVMRGLEESNCREAELQRLLEDALDQSREEPHQEFKAPIKEALERSLNMLGLALLDRGLVSREDLEGLNMNECIFSRSRSYQCPFFKMSAERMKRMFAFISNLKVVIPPTEAEMARAEGITEGVPLPSVQGEETSEGPLAVSPLRSQDSLEGVPQTPGADIEEDSGSEISGRGRYLESFFFVM</sequence>
<dbReference type="EMBL" id="KZ452024">
    <property type="protein sequence ID" value="PKA50453.1"/>
    <property type="molecule type" value="Genomic_DNA"/>
</dbReference>
<proteinExistence type="predicted"/>
<dbReference type="Proteomes" id="UP000236161">
    <property type="component" value="Unassembled WGS sequence"/>
</dbReference>
<reference evidence="3 4" key="1">
    <citation type="journal article" date="2017" name="Nature">
        <title>The Apostasia genome and the evolution of orchids.</title>
        <authorList>
            <person name="Zhang G.Q."/>
            <person name="Liu K.W."/>
            <person name="Li Z."/>
            <person name="Lohaus R."/>
            <person name="Hsiao Y.Y."/>
            <person name="Niu S.C."/>
            <person name="Wang J.Y."/>
            <person name="Lin Y.C."/>
            <person name="Xu Q."/>
            <person name="Chen L.J."/>
            <person name="Yoshida K."/>
            <person name="Fujiwara S."/>
            <person name="Wang Z.W."/>
            <person name="Zhang Y.Q."/>
            <person name="Mitsuda N."/>
            <person name="Wang M."/>
            <person name="Liu G.H."/>
            <person name="Pecoraro L."/>
            <person name="Huang H.X."/>
            <person name="Xiao X.J."/>
            <person name="Lin M."/>
            <person name="Wu X.Y."/>
            <person name="Wu W.L."/>
            <person name="Chen Y.Y."/>
            <person name="Chang S.B."/>
            <person name="Sakamoto S."/>
            <person name="Ohme-Takagi M."/>
            <person name="Yagi M."/>
            <person name="Zeng S.J."/>
            <person name="Shen C.Y."/>
            <person name="Yeh C.M."/>
            <person name="Luo Y.B."/>
            <person name="Tsai W.C."/>
            <person name="Van de Peer Y."/>
            <person name="Liu Z.J."/>
        </authorList>
    </citation>
    <scope>NUCLEOTIDE SEQUENCE [LARGE SCALE GENOMIC DNA]</scope>
    <source>
        <strain evidence="4">cv. Shenzhen</strain>
        <tissue evidence="3">Stem</tissue>
    </source>
</reference>
<evidence type="ECO:0000256" key="1">
    <source>
        <dbReference type="SAM" id="Coils"/>
    </source>
</evidence>
<dbReference type="AlphaFoldDB" id="A0A2I0A4K1"/>
<name>A0A2I0A4K1_9ASPA</name>
<feature type="region of interest" description="Disordered" evidence="2">
    <location>
        <begin position="153"/>
        <end position="198"/>
    </location>
</feature>